<dbReference type="PIRSF" id="PIRSF005727">
    <property type="entry name" value="Coatomer_beta_subunit"/>
    <property type="match status" value="1"/>
</dbReference>
<keyword evidence="15" id="KW-1185">Reference proteome</keyword>
<evidence type="ECO:0000313" key="15">
    <source>
        <dbReference type="Proteomes" id="UP001150538"/>
    </source>
</evidence>
<comment type="subunit">
    <text evidence="10">Oligomeric complex that consists of at least the alpha, beta, beta', gamma, delta, epsilon and zeta subunits.</text>
</comment>
<keyword evidence="9 10" id="KW-0968">Cytoplasmic vesicle</keyword>
<evidence type="ECO:0000256" key="8">
    <source>
        <dbReference type="ARBA" id="ARBA00023136"/>
    </source>
</evidence>
<dbReference type="InterPro" id="IPR016460">
    <property type="entry name" value="COPB1"/>
</dbReference>
<organism evidence="14 15">
    <name type="scientific">Mycoemilia scoparia</name>
    <dbReference type="NCBI Taxonomy" id="417184"/>
    <lineage>
        <taxon>Eukaryota</taxon>
        <taxon>Fungi</taxon>
        <taxon>Fungi incertae sedis</taxon>
        <taxon>Zoopagomycota</taxon>
        <taxon>Kickxellomycotina</taxon>
        <taxon>Kickxellomycetes</taxon>
        <taxon>Kickxellales</taxon>
        <taxon>Kickxellaceae</taxon>
        <taxon>Mycoemilia</taxon>
    </lineage>
</organism>
<evidence type="ECO:0000256" key="10">
    <source>
        <dbReference type="PIRNR" id="PIRNR005727"/>
    </source>
</evidence>
<dbReference type="OrthoDB" id="10261439at2759"/>
<dbReference type="Proteomes" id="UP001150538">
    <property type="component" value="Unassembled WGS sequence"/>
</dbReference>
<dbReference type="PANTHER" id="PTHR10635">
    <property type="entry name" value="COATOMER SUBUNIT BETA"/>
    <property type="match status" value="1"/>
</dbReference>
<keyword evidence="8 10" id="KW-0472">Membrane</keyword>
<dbReference type="InterPro" id="IPR029446">
    <property type="entry name" value="COPB1_appendage_platform_dom"/>
</dbReference>
<evidence type="ECO:0000256" key="1">
    <source>
        <dbReference type="ARBA" id="ARBA00004255"/>
    </source>
</evidence>
<evidence type="ECO:0000259" key="12">
    <source>
        <dbReference type="Pfam" id="PF07718"/>
    </source>
</evidence>
<dbReference type="GO" id="GO:0006888">
    <property type="term" value="P:endoplasmic reticulum to Golgi vesicle-mediated transport"/>
    <property type="evidence" value="ECO:0007669"/>
    <property type="project" value="TreeGrafter"/>
</dbReference>
<dbReference type="AlphaFoldDB" id="A0A9W8A5H5"/>
<dbReference type="GO" id="GO:0000139">
    <property type="term" value="C:Golgi membrane"/>
    <property type="evidence" value="ECO:0007669"/>
    <property type="project" value="UniProtKB-SubCell"/>
</dbReference>
<dbReference type="InterPro" id="IPR002553">
    <property type="entry name" value="Clathrin/coatomer_adapt-like_N"/>
</dbReference>
<dbReference type="GO" id="GO:0006886">
    <property type="term" value="P:intracellular protein transport"/>
    <property type="evidence" value="ECO:0007669"/>
    <property type="project" value="InterPro"/>
</dbReference>
<comment type="subcellular location">
    <subcellularLocation>
        <location evidence="10">Cytoplasm</location>
    </subcellularLocation>
    <subcellularLocation>
        <location evidence="1 10">Golgi apparatus membrane</location>
        <topology evidence="1 10">Peripheral membrane protein</topology>
        <orientation evidence="1 10">Cytoplasmic side</orientation>
    </subcellularLocation>
    <subcellularLocation>
        <location evidence="10">Cytoplasmic vesicle</location>
        <location evidence="10">COPI-coated vesicle membrane</location>
        <topology evidence="10">Peripheral membrane protein</topology>
        <orientation evidence="10">Cytoplasmic side</orientation>
    </subcellularLocation>
</comment>
<evidence type="ECO:0000256" key="9">
    <source>
        <dbReference type="ARBA" id="ARBA00023329"/>
    </source>
</evidence>
<comment type="caution">
    <text evidence="14">The sequence shown here is derived from an EMBL/GenBank/DDBJ whole genome shotgun (WGS) entry which is preliminary data.</text>
</comment>
<comment type="function">
    <text evidence="10">The coatomer is a cytosolic protein complex that binds to dilysine motifs and reversibly associates with Golgi non-clathrin-coated vesicles, which further mediate biosynthetic protein transport from the ER, via the Golgi up to the trans Golgi network. Coatomer complex is required for budding from Golgi membranes, and is essential for the retrograde Golgi-to-ER transport of dilysine-tagged proteins.</text>
</comment>
<dbReference type="InterPro" id="IPR016024">
    <property type="entry name" value="ARM-type_fold"/>
</dbReference>
<evidence type="ECO:0000256" key="3">
    <source>
        <dbReference type="ARBA" id="ARBA00022490"/>
    </source>
</evidence>
<proteinExistence type="predicted"/>
<evidence type="ECO:0000256" key="5">
    <source>
        <dbReference type="ARBA" id="ARBA00022892"/>
    </source>
</evidence>
<dbReference type="EMBL" id="JANBPU010000010">
    <property type="protein sequence ID" value="KAJ1920749.1"/>
    <property type="molecule type" value="Genomic_DNA"/>
</dbReference>
<feature type="domain" description="Clathrin/coatomer adaptor adaptin-like N-terminal" evidence="11">
    <location>
        <begin position="22"/>
        <end position="503"/>
    </location>
</feature>
<keyword evidence="2 10" id="KW-0813">Transport</keyword>
<dbReference type="PANTHER" id="PTHR10635:SF0">
    <property type="entry name" value="COATOMER SUBUNIT BETA"/>
    <property type="match status" value="1"/>
</dbReference>
<dbReference type="Gene3D" id="1.25.10.10">
    <property type="entry name" value="Leucine-rich Repeat Variant"/>
    <property type="match status" value="1"/>
</dbReference>
<dbReference type="Pfam" id="PF14806">
    <property type="entry name" value="Coatomer_b_Cpla"/>
    <property type="match status" value="1"/>
</dbReference>
<name>A0A9W8A5H5_9FUNG</name>
<dbReference type="Pfam" id="PF01602">
    <property type="entry name" value="Adaptin_N"/>
    <property type="match status" value="1"/>
</dbReference>
<dbReference type="SUPFAM" id="SSF48371">
    <property type="entry name" value="ARM repeat"/>
    <property type="match status" value="1"/>
</dbReference>
<dbReference type="Pfam" id="PF07718">
    <property type="entry name" value="Coatamer_beta_C"/>
    <property type="match status" value="1"/>
</dbReference>
<keyword evidence="3 10" id="KW-0963">Cytoplasm</keyword>
<keyword evidence="5 10" id="KW-0931">ER-Golgi transport</keyword>
<sequence>MTTNREACYTLVQLPAHSEAPNVQTLKRNLERGTDEIKIEALQQIIKGALNGENYEQLLMHIIRFVMPSKNKVLKKLLLFYWEVCPKYNADGKLRQEMILACNSLRSDLQHPNEYIRGATLRFLCKLSEPEILEPLVDSAFECLEHRHIYVRKNAVFALGAIYKHNPHLIPDIHDRLFEFLQSQDDMICKRNTLIMLNTIAPDLAIKWLQKSVSQLLDFDETLQLAVIDLIRTAVTSSPKERAKYIPVVFQLLSARANSVKYEAAQTLVSLTNKPAAVKESASCYIELVSLESDNNVKLTVLEALDQLRLKNKGVLDDFVMDLLRILSCPDFEVRRKCLHIVMDLISRRNIQDVVSLLKKELTKSYEDHYDQVSSYRLLLIQTIHSCAIHFPEIAADVVQVFLSSIGQFNTSSAVDAITFVREVAEKFPDQRPDIIQQIIYAFDNMKPGKVVRGALWLVGEYAVSESDIRDAWNKIREAIGELPLLAAEQREQEEAEAAANATEGGEIKPLSSQTVTTTRILADGTYATESSLTTAAAAEKTGIRTDNKPLLRALLLKGDFFAGSVLANTLVKLVFNLQKLSIGVSEINTHRAEAMLIMTGILRLGQSTFVTHPIDEDSYDRILSCIRALEHVDNEDEGSILLEAFIESSQKAVTNLISVEDSRLNKEKKGDNEGEVTQVDEGISFRLLEKKSDAEAVNSIEEDIILATGEVSAQQPVSKLENIVQLTGFTDPIYAEAYVSVHQYDILLDILIVNQTDETMKDLSIDFATLGDLKLVERPRSYNVGPHSFSSVKANIKVSSTETCVIFGNIVYEGPGVGESHCVVLNDIHIDIMEYIKPGYCDERAFHSMWTEFEWENKVNVNTNISDLNTYLHHVMKLTNMGCLTPEKTFAKECGFLSANLYARSIFGEDALANISIEKRDNGPITGHVRIRSKTQGIALSLGDKVTLSQKQQA</sequence>
<evidence type="ECO:0000259" key="13">
    <source>
        <dbReference type="Pfam" id="PF14806"/>
    </source>
</evidence>
<dbReference type="GO" id="GO:0030126">
    <property type="term" value="C:COPI vesicle coat"/>
    <property type="evidence" value="ECO:0007669"/>
    <property type="project" value="InterPro"/>
</dbReference>
<dbReference type="InterPro" id="IPR011989">
    <property type="entry name" value="ARM-like"/>
</dbReference>
<evidence type="ECO:0000313" key="14">
    <source>
        <dbReference type="EMBL" id="KAJ1920749.1"/>
    </source>
</evidence>
<reference evidence="14" key="1">
    <citation type="submission" date="2022-07" db="EMBL/GenBank/DDBJ databases">
        <title>Phylogenomic reconstructions and comparative analyses of Kickxellomycotina fungi.</title>
        <authorList>
            <person name="Reynolds N.K."/>
            <person name="Stajich J.E."/>
            <person name="Barry K."/>
            <person name="Grigoriev I.V."/>
            <person name="Crous P."/>
            <person name="Smith M.E."/>
        </authorList>
    </citation>
    <scope>NUCLEOTIDE SEQUENCE</scope>
    <source>
        <strain evidence="14">NBRC 100468</strain>
    </source>
</reference>
<keyword evidence="7 10" id="KW-0333">Golgi apparatus</keyword>
<evidence type="ECO:0000256" key="4">
    <source>
        <dbReference type="ARBA" id="ARBA00022737"/>
    </source>
</evidence>
<feature type="domain" description="Coatomer beta subunit C-terminal" evidence="12">
    <location>
        <begin position="680"/>
        <end position="814"/>
    </location>
</feature>
<dbReference type="InterPro" id="IPR011710">
    <property type="entry name" value="Coatomer_bsu_C"/>
</dbReference>
<gene>
    <name evidence="14" type="primary">SEC26</name>
    <name evidence="14" type="ORF">H4219_001148</name>
</gene>
<evidence type="ECO:0000256" key="2">
    <source>
        <dbReference type="ARBA" id="ARBA00022448"/>
    </source>
</evidence>
<evidence type="ECO:0000259" key="11">
    <source>
        <dbReference type="Pfam" id="PF01602"/>
    </source>
</evidence>
<dbReference type="GO" id="GO:0005198">
    <property type="term" value="F:structural molecule activity"/>
    <property type="evidence" value="ECO:0007669"/>
    <property type="project" value="InterPro"/>
</dbReference>
<feature type="domain" description="Coatomer beta subunit appendage platform" evidence="13">
    <location>
        <begin position="820"/>
        <end position="947"/>
    </location>
</feature>
<protein>
    <recommendedName>
        <fullName evidence="10">Coatomer subunit beta</fullName>
    </recommendedName>
    <alternativeName>
        <fullName evidence="10">Beta-coat protein</fullName>
    </alternativeName>
</protein>
<keyword evidence="4" id="KW-0677">Repeat</keyword>
<evidence type="ECO:0000256" key="6">
    <source>
        <dbReference type="ARBA" id="ARBA00022927"/>
    </source>
</evidence>
<keyword evidence="6 10" id="KW-0653">Protein transport</keyword>
<dbReference type="GO" id="GO:0006891">
    <property type="term" value="P:intra-Golgi vesicle-mediated transport"/>
    <property type="evidence" value="ECO:0007669"/>
    <property type="project" value="TreeGrafter"/>
</dbReference>
<evidence type="ECO:0000256" key="7">
    <source>
        <dbReference type="ARBA" id="ARBA00023034"/>
    </source>
</evidence>
<accession>A0A9W8A5H5</accession>